<dbReference type="InterPro" id="IPR050768">
    <property type="entry name" value="UPF0353/GerABKA_families"/>
</dbReference>
<name>A0A1M5HRD8_9BACT</name>
<evidence type="ECO:0000313" key="8">
    <source>
        <dbReference type="Proteomes" id="UP000184480"/>
    </source>
</evidence>
<accession>A0A1M5HRD8</accession>
<dbReference type="PROSITE" id="PS50234">
    <property type="entry name" value="VWFA"/>
    <property type="match status" value="1"/>
</dbReference>
<sequence>MEFANPKYLFLLILLIPLIVWYIIKLRKVQPTLKMSSTGAFRGVSPSIKVHLRHVPFILRIITIALVIIVIARPQNSNSWETSQSEGIDIVMALDVSGSMMAQDFKPNRLEAAKKVASEFISDREQDKIGLVIFAGESFTQAPLTTDHGVLLNLLHEIRPGMIEDGTAIGLGLANAVNRLKDSQTQSRIVILLTDGSNNRGQIAPVTAAELAKSYGIRVYTIGVGTRGMAPAPVMTPFGERIQNVPVDIDEKTLTQIAEMTGGEYFRAVDNTSLKKIYAQIDSMEKYLISVNKVTRKQELYLPYALLAVGLLLLEIVLRRTWLRNIP</sequence>
<evidence type="ECO:0000256" key="2">
    <source>
        <dbReference type="ARBA" id="ARBA00022692"/>
    </source>
</evidence>
<keyword evidence="3 5" id="KW-1133">Transmembrane helix</keyword>
<proteinExistence type="predicted"/>
<keyword evidence="4 5" id="KW-0472">Membrane</keyword>
<evidence type="ECO:0000256" key="3">
    <source>
        <dbReference type="ARBA" id="ARBA00022989"/>
    </source>
</evidence>
<feature type="transmembrane region" description="Helical" evidence="5">
    <location>
        <begin position="6"/>
        <end position="24"/>
    </location>
</feature>
<reference evidence="8" key="1">
    <citation type="submission" date="2016-11" db="EMBL/GenBank/DDBJ databases">
        <authorList>
            <person name="Varghese N."/>
            <person name="Submissions S."/>
        </authorList>
    </citation>
    <scope>NUCLEOTIDE SEQUENCE [LARGE SCALE GENOMIC DNA]</scope>
    <source>
        <strain evidence="8">DSM 27370</strain>
    </source>
</reference>
<evidence type="ECO:0000259" key="6">
    <source>
        <dbReference type="PROSITE" id="PS50234"/>
    </source>
</evidence>
<keyword evidence="1" id="KW-1003">Cell membrane</keyword>
<evidence type="ECO:0000256" key="1">
    <source>
        <dbReference type="ARBA" id="ARBA00022475"/>
    </source>
</evidence>
<protein>
    <submittedName>
        <fullName evidence="7">Ca-activated chloride channel family protein</fullName>
    </submittedName>
</protein>
<dbReference type="CDD" id="cd01467">
    <property type="entry name" value="vWA_BatA_type"/>
    <property type="match status" value="1"/>
</dbReference>
<dbReference type="RefSeq" id="WP_062182813.1">
    <property type="nucleotide sequence ID" value="NZ_BBXL01000018.1"/>
</dbReference>
<feature type="domain" description="VWFA" evidence="6">
    <location>
        <begin position="89"/>
        <end position="281"/>
    </location>
</feature>
<dbReference type="STRING" id="1346286.SAMN05444362_11710"/>
<dbReference type="PANTHER" id="PTHR22550:SF5">
    <property type="entry name" value="LEUCINE ZIPPER PROTEIN 4"/>
    <property type="match status" value="1"/>
</dbReference>
<keyword evidence="8" id="KW-1185">Reference proteome</keyword>
<dbReference type="InterPro" id="IPR036465">
    <property type="entry name" value="vWFA_dom_sf"/>
</dbReference>
<dbReference type="SMART" id="SM00327">
    <property type="entry name" value="VWA"/>
    <property type="match status" value="1"/>
</dbReference>
<dbReference type="InterPro" id="IPR024163">
    <property type="entry name" value="Aerotolerance_reg_N"/>
</dbReference>
<feature type="transmembrane region" description="Helical" evidence="5">
    <location>
        <begin position="57"/>
        <end position="74"/>
    </location>
</feature>
<dbReference type="Pfam" id="PF00092">
    <property type="entry name" value="VWA"/>
    <property type="match status" value="1"/>
</dbReference>
<organism evidence="7 8">
    <name type="scientific">Dysgonomonas macrotermitis</name>
    <dbReference type="NCBI Taxonomy" id="1346286"/>
    <lineage>
        <taxon>Bacteria</taxon>
        <taxon>Pseudomonadati</taxon>
        <taxon>Bacteroidota</taxon>
        <taxon>Bacteroidia</taxon>
        <taxon>Bacteroidales</taxon>
        <taxon>Dysgonomonadaceae</taxon>
        <taxon>Dysgonomonas</taxon>
    </lineage>
</organism>
<evidence type="ECO:0000313" key="7">
    <source>
        <dbReference type="EMBL" id="SHG18422.1"/>
    </source>
</evidence>
<dbReference type="OrthoDB" id="6206554at2"/>
<dbReference type="Gene3D" id="3.40.50.410">
    <property type="entry name" value="von Willebrand factor, type A domain"/>
    <property type="match status" value="1"/>
</dbReference>
<evidence type="ECO:0000256" key="5">
    <source>
        <dbReference type="SAM" id="Phobius"/>
    </source>
</evidence>
<dbReference type="InterPro" id="IPR002035">
    <property type="entry name" value="VWF_A"/>
</dbReference>
<dbReference type="EMBL" id="FQUC01000017">
    <property type="protein sequence ID" value="SHG18422.1"/>
    <property type="molecule type" value="Genomic_DNA"/>
</dbReference>
<keyword evidence="2 5" id="KW-0812">Transmembrane</keyword>
<feature type="transmembrane region" description="Helical" evidence="5">
    <location>
        <begin position="300"/>
        <end position="318"/>
    </location>
</feature>
<dbReference type="SUPFAM" id="SSF53300">
    <property type="entry name" value="vWA-like"/>
    <property type="match status" value="1"/>
</dbReference>
<gene>
    <name evidence="7" type="ORF">SAMN05444362_11710</name>
</gene>
<dbReference type="AlphaFoldDB" id="A0A1M5HRD8"/>
<dbReference type="Proteomes" id="UP000184480">
    <property type="component" value="Unassembled WGS sequence"/>
</dbReference>
<dbReference type="InterPro" id="IPR033881">
    <property type="entry name" value="vWA_BatA_type"/>
</dbReference>
<dbReference type="Pfam" id="PF07584">
    <property type="entry name" value="BatA"/>
    <property type="match status" value="1"/>
</dbReference>
<evidence type="ECO:0000256" key="4">
    <source>
        <dbReference type="ARBA" id="ARBA00023136"/>
    </source>
</evidence>
<dbReference type="PANTHER" id="PTHR22550">
    <property type="entry name" value="SPORE GERMINATION PROTEIN"/>
    <property type="match status" value="1"/>
</dbReference>